<reference evidence="3 4" key="1">
    <citation type="submission" date="2019-07" db="EMBL/GenBank/DDBJ databases">
        <title>Rhodococcus cavernicolus sp. nov., isolated from a cave.</title>
        <authorList>
            <person name="Lee S.D."/>
        </authorList>
    </citation>
    <scope>NUCLEOTIDE SEQUENCE [LARGE SCALE GENOMIC DNA]</scope>
    <source>
        <strain evidence="3 4">C1-24</strain>
    </source>
</reference>
<name>A0A5A7SFV4_9NOCA</name>
<sequence>MTAPVRFDVISDIQGDFHDLDAALAWFAERGIGDALLVVGDLTPNGHADEYQALFDRLAASPHAPALFAVGNHDYYNHESNDVSIARFLEFTGMPAMYSAHEVGGVTVIRLGTLDGSERSGHCVILGDEQLAWLAETLDAQPIGKPVLVMSHHALPRTVSGSYDDPITQAPKLYLADYAESDRLLDILGSHPDVMFLSGHTHWSLYRSDWFARRTVGGGHVNGFACVNTGAVQRGFGPNGAGGEQPLELEENQGLSVVVDGSTIRIQALDFRRGKVIRTVEFRSGSADFVELAGGDVEDEAAQ</sequence>
<dbReference type="InterPro" id="IPR051918">
    <property type="entry name" value="STPP_CPPED1"/>
</dbReference>
<dbReference type="GO" id="GO:0016787">
    <property type="term" value="F:hydrolase activity"/>
    <property type="evidence" value="ECO:0007669"/>
    <property type="project" value="InterPro"/>
</dbReference>
<dbReference type="Pfam" id="PF00149">
    <property type="entry name" value="Metallophos"/>
    <property type="match status" value="1"/>
</dbReference>
<gene>
    <name evidence="3" type="ORF">FOY51_05775</name>
</gene>
<dbReference type="InterPro" id="IPR025142">
    <property type="entry name" value="DUF4073"/>
</dbReference>
<dbReference type="Pfam" id="PF13285">
    <property type="entry name" value="DUF4073"/>
    <property type="match status" value="1"/>
</dbReference>
<dbReference type="EMBL" id="VLNY01000002">
    <property type="protein sequence ID" value="KAA0024072.1"/>
    <property type="molecule type" value="Genomic_DNA"/>
</dbReference>
<dbReference type="PANTHER" id="PTHR43143:SF1">
    <property type="entry name" value="SERINE_THREONINE-PROTEIN PHOSPHATASE CPPED1"/>
    <property type="match status" value="1"/>
</dbReference>
<accession>A0A5A7SFV4</accession>
<dbReference type="PANTHER" id="PTHR43143">
    <property type="entry name" value="METALLOPHOSPHOESTERASE, CALCINEURIN SUPERFAMILY"/>
    <property type="match status" value="1"/>
</dbReference>
<keyword evidence="4" id="KW-1185">Reference proteome</keyword>
<dbReference type="InterPro" id="IPR029052">
    <property type="entry name" value="Metallo-depent_PP-like"/>
</dbReference>
<dbReference type="Gene3D" id="3.60.21.10">
    <property type="match status" value="1"/>
</dbReference>
<feature type="domain" description="DUF4073" evidence="2">
    <location>
        <begin position="208"/>
        <end position="286"/>
    </location>
</feature>
<comment type="caution">
    <text evidence="3">The sequence shown here is derived from an EMBL/GenBank/DDBJ whole genome shotgun (WGS) entry which is preliminary data.</text>
</comment>
<organism evidence="3 4">
    <name type="scientific">Antrihabitans cavernicola</name>
    <dbReference type="NCBI Taxonomy" id="2495913"/>
    <lineage>
        <taxon>Bacteria</taxon>
        <taxon>Bacillati</taxon>
        <taxon>Actinomycetota</taxon>
        <taxon>Actinomycetes</taxon>
        <taxon>Mycobacteriales</taxon>
        <taxon>Nocardiaceae</taxon>
        <taxon>Antrihabitans</taxon>
    </lineage>
</organism>
<dbReference type="OrthoDB" id="9812856at2"/>
<dbReference type="Proteomes" id="UP000322244">
    <property type="component" value="Unassembled WGS sequence"/>
</dbReference>
<evidence type="ECO:0000259" key="1">
    <source>
        <dbReference type="Pfam" id="PF00149"/>
    </source>
</evidence>
<proteinExistence type="predicted"/>
<feature type="domain" description="Calcineurin-like phosphoesterase" evidence="1">
    <location>
        <begin position="6"/>
        <end position="203"/>
    </location>
</feature>
<dbReference type="InterPro" id="IPR004843">
    <property type="entry name" value="Calcineurin-like_PHP"/>
</dbReference>
<dbReference type="AlphaFoldDB" id="A0A5A7SFV4"/>
<evidence type="ECO:0000259" key="2">
    <source>
        <dbReference type="Pfam" id="PF13285"/>
    </source>
</evidence>
<evidence type="ECO:0000313" key="3">
    <source>
        <dbReference type="EMBL" id="KAA0024072.1"/>
    </source>
</evidence>
<dbReference type="SUPFAM" id="SSF56300">
    <property type="entry name" value="Metallo-dependent phosphatases"/>
    <property type="match status" value="1"/>
</dbReference>
<dbReference type="RefSeq" id="WP_149429232.1">
    <property type="nucleotide sequence ID" value="NZ_VLNY01000002.1"/>
</dbReference>
<evidence type="ECO:0000313" key="4">
    <source>
        <dbReference type="Proteomes" id="UP000322244"/>
    </source>
</evidence>
<protein>
    <submittedName>
        <fullName evidence="3">DUF4073 domain-containing protein</fullName>
    </submittedName>
</protein>